<feature type="transmembrane region" description="Helical" evidence="1">
    <location>
        <begin position="200"/>
        <end position="221"/>
    </location>
</feature>
<feature type="transmembrane region" description="Helical" evidence="1">
    <location>
        <begin position="328"/>
        <end position="345"/>
    </location>
</feature>
<reference evidence="3" key="1">
    <citation type="submission" date="2017-09" db="EMBL/GenBank/DDBJ databases">
        <title>Depth-based differentiation of microbial function through sediment-hosted aquifers and enrichment of novel symbionts in the deep terrestrial subsurface.</title>
        <authorList>
            <person name="Probst A.J."/>
            <person name="Ladd B."/>
            <person name="Jarett J.K."/>
            <person name="Geller-Mcgrath D.E."/>
            <person name="Sieber C.M.K."/>
            <person name="Emerson J.B."/>
            <person name="Anantharaman K."/>
            <person name="Thomas B.C."/>
            <person name="Malmstrom R."/>
            <person name="Stieglmeier M."/>
            <person name="Klingl A."/>
            <person name="Woyke T."/>
            <person name="Ryan C.M."/>
            <person name="Banfield J.F."/>
        </authorList>
    </citation>
    <scope>NUCLEOTIDE SEQUENCE [LARGE SCALE GENOMIC DNA]</scope>
</reference>
<keyword evidence="1" id="KW-1133">Transmembrane helix</keyword>
<evidence type="ECO:0008006" key="4">
    <source>
        <dbReference type="Google" id="ProtNLM"/>
    </source>
</evidence>
<evidence type="ECO:0000313" key="3">
    <source>
        <dbReference type="Proteomes" id="UP000230033"/>
    </source>
</evidence>
<dbReference type="Proteomes" id="UP000230033">
    <property type="component" value="Unassembled WGS sequence"/>
</dbReference>
<evidence type="ECO:0000313" key="2">
    <source>
        <dbReference type="EMBL" id="PIS13785.1"/>
    </source>
</evidence>
<feature type="transmembrane region" description="Helical" evidence="1">
    <location>
        <begin position="296"/>
        <end position="316"/>
    </location>
</feature>
<protein>
    <recommendedName>
        <fullName evidence="4">Glycosyltransferase RgtA/B/C/D-like domain-containing protein</fullName>
    </recommendedName>
</protein>
<keyword evidence="1" id="KW-0472">Membrane</keyword>
<dbReference type="AlphaFoldDB" id="A0A2H0WMF6"/>
<proteinExistence type="predicted"/>
<accession>A0A2H0WMF6</accession>
<evidence type="ECO:0000256" key="1">
    <source>
        <dbReference type="SAM" id="Phobius"/>
    </source>
</evidence>
<feature type="transmembrane region" description="Helical" evidence="1">
    <location>
        <begin position="165"/>
        <end position="188"/>
    </location>
</feature>
<name>A0A2H0WMF6_9BACT</name>
<keyword evidence="1" id="KW-0812">Transmembrane</keyword>
<organism evidence="2 3">
    <name type="scientific">Candidatus Shapirobacteria bacterium CG09_land_8_20_14_0_10_47_13</name>
    <dbReference type="NCBI Taxonomy" id="1974481"/>
    <lineage>
        <taxon>Bacteria</taxon>
        <taxon>Candidatus Shapironibacteriota</taxon>
    </lineage>
</organism>
<comment type="caution">
    <text evidence="2">The sequence shown here is derived from an EMBL/GenBank/DDBJ whole genome shotgun (WGS) entry which is preliminary data.</text>
</comment>
<dbReference type="EMBL" id="PEZJ01000030">
    <property type="protein sequence ID" value="PIS13785.1"/>
    <property type="molecule type" value="Genomic_DNA"/>
</dbReference>
<sequence length="488" mass="55811">MKKIHPLTWLFVLALFLFFLIPPTDPDLGWHLKCGQQIWQALSTGGQEGWCGENHFSVLLENYAWVNHYWLYQVGLWLIFRAAGLGGLTALNAFLMSLAFLFLYSAIKNYTWEKMVAIGLVIFFSWGIFSFGIRSQLMGFLFFNLVLWLFSQIEKNKTAAFSLPLIMLLWAQVHGGSVVLGLILLVFWGLSLIVNRTQKLWSVLVVFGLSLGATVLNPFGLKIYQESWRHFAGVNLSLLIAEWVPPIPAFWWLILISALALSFAVLFWGGIKNWPWAVLTLAMAVLALKARRNLVFYFSLFSFLSLSLPPAQKYLAGWLKQKNLRDNLAILTATAFLFFGLFIRLPETLAINSSWGNYCQNSAVIYPCRAIEFLKKQPGKGPPGGEAGVIFNRYEWGGFLIWQLPEYQIFVDGRMPAWLTPEGKSPYTIYLETLQNQPGWEETLKRYKVDWILISPGTFMDLLLAPGPEKFGWRQVYRDKIAVVYQKR</sequence>
<feature type="transmembrane region" description="Helical" evidence="1">
    <location>
        <begin position="250"/>
        <end position="267"/>
    </location>
</feature>
<feature type="transmembrane region" description="Helical" evidence="1">
    <location>
        <begin position="115"/>
        <end position="131"/>
    </location>
</feature>
<feature type="transmembrane region" description="Helical" evidence="1">
    <location>
        <begin position="78"/>
        <end position="103"/>
    </location>
</feature>
<gene>
    <name evidence="2" type="ORF">COT65_02385</name>
</gene>